<evidence type="ECO:0000259" key="5">
    <source>
        <dbReference type="Pfam" id="PF25954"/>
    </source>
</evidence>
<dbReference type="InterPro" id="IPR058625">
    <property type="entry name" value="MdtA-like_BSH"/>
</dbReference>
<evidence type="ECO:0000259" key="4">
    <source>
        <dbReference type="Pfam" id="PF25917"/>
    </source>
</evidence>
<protein>
    <submittedName>
        <fullName evidence="7">Efflux RND transporter periplasmic adaptor subunit</fullName>
    </submittedName>
</protein>
<dbReference type="Gene3D" id="2.40.420.20">
    <property type="match status" value="1"/>
</dbReference>
<feature type="domain" description="CusB-like beta-barrel" evidence="5">
    <location>
        <begin position="201"/>
        <end position="276"/>
    </location>
</feature>
<reference evidence="7 8" key="1">
    <citation type="submission" date="2019-07" db="EMBL/GenBank/DDBJ databases">
        <title>Complete genome sequence of Comamonas sp. NLF 7-7 isolated from livestock.</title>
        <authorList>
            <person name="Kim D.H."/>
            <person name="Kim J.G."/>
        </authorList>
    </citation>
    <scope>NUCLEOTIDE SEQUENCE [LARGE SCALE GENOMIC DNA]</scope>
    <source>
        <strain evidence="7 8">NLF 7-7</strain>
    </source>
</reference>
<evidence type="ECO:0000256" key="2">
    <source>
        <dbReference type="SAM" id="SignalP"/>
    </source>
</evidence>
<feature type="domain" description="Multidrug resistance protein MdtA-like barrel-sandwich hybrid" evidence="4">
    <location>
        <begin position="55"/>
        <end position="193"/>
    </location>
</feature>
<evidence type="ECO:0000313" key="7">
    <source>
        <dbReference type="EMBL" id="QEA14446.1"/>
    </source>
</evidence>
<name>A0A5B8RXW2_9BURK</name>
<feature type="domain" description="CzcB-like C-terminal circularly permuted SH3-like" evidence="6">
    <location>
        <begin position="288"/>
        <end position="340"/>
    </location>
</feature>
<dbReference type="Pfam" id="PF25876">
    <property type="entry name" value="HH_MFP_RND"/>
    <property type="match status" value="1"/>
</dbReference>
<keyword evidence="2" id="KW-0732">Signal</keyword>
<dbReference type="Gene3D" id="1.10.287.470">
    <property type="entry name" value="Helix hairpin bin"/>
    <property type="match status" value="1"/>
</dbReference>
<dbReference type="Gene3D" id="2.40.50.100">
    <property type="match status" value="1"/>
</dbReference>
<feature type="domain" description="Multidrug resistance protein MdtA-like alpha-helical hairpin" evidence="3">
    <location>
        <begin position="98"/>
        <end position="162"/>
    </location>
</feature>
<dbReference type="PANTHER" id="PTHR30469:SF18">
    <property type="entry name" value="RESISTANCE-NODULATION-CELL DIVISION (RND) EFFLUX MEMBRANE FUSION PROTEIN-RELATED"/>
    <property type="match status" value="1"/>
</dbReference>
<dbReference type="AlphaFoldDB" id="A0A5B8RXW2"/>
<dbReference type="InterPro" id="IPR058792">
    <property type="entry name" value="Beta-barrel_RND_2"/>
</dbReference>
<sequence length="349" mass="35682">MFLRLERIALLAAALALAPASPAADAAALGWTPVQTSTAAPLQSSDARVEAVREAVLAAQVAGSITALQVHAGASVKAGQELLRIDARMASQGAAASSAQVVAAQAQASVAARDYERQQQLFARHYISQAALEQARARWQASQAQVKALQAQAAVAGTQTGLHVLRAPFDGVVASVPVTLGDMALPGKPLLTLVDPGALRITAALSQAQTARLRGAPQVMVELPGAGTPPTTIAMAQVQVLPTADAQSHTSTVRVLLPAGLAGAVPGAFARLWFEGAGAAGNPTRLFVPAASVVRRAEMSGVYVRAGDGKPRLRQVRLGPAAGEQIEVLSGLSAGEQVATDPQAAARER</sequence>
<evidence type="ECO:0000256" key="1">
    <source>
        <dbReference type="ARBA" id="ARBA00009477"/>
    </source>
</evidence>
<evidence type="ECO:0000259" key="3">
    <source>
        <dbReference type="Pfam" id="PF25876"/>
    </source>
</evidence>
<gene>
    <name evidence="7" type="ORF">FOZ74_03355</name>
</gene>
<dbReference type="Pfam" id="PF25954">
    <property type="entry name" value="Beta-barrel_RND_2"/>
    <property type="match status" value="1"/>
</dbReference>
<feature type="chain" id="PRO_5022992905" evidence="2">
    <location>
        <begin position="27"/>
        <end position="349"/>
    </location>
</feature>
<proteinExistence type="inferred from homology"/>
<dbReference type="Proteomes" id="UP000321199">
    <property type="component" value="Chromosome"/>
</dbReference>
<dbReference type="GO" id="GO:1990281">
    <property type="term" value="C:efflux pump complex"/>
    <property type="evidence" value="ECO:0007669"/>
    <property type="project" value="TreeGrafter"/>
</dbReference>
<keyword evidence="8" id="KW-1185">Reference proteome</keyword>
<accession>A0A5B8RXW2</accession>
<evidence type="ECO:0000313" key="8">
    <source>
        <dbReference type="Proteomes" id="UP000321199"/>
    </source>
</evidence>
<dbReference type="Gene3D" id="2.40.30.170">
    <property type="match status" value="1"/>
</dbReference>
<dbReference type="Pfam" id="PF25975">
    <property type="entry name" value="CzcB_C"/>
    <property type="match status" value="1"/>
</dbReference>
<dbReference type="SUPFAM" id="SSF111369">
    <property type="entry name" value="HlyD-like secretion proteins"/>
    <property type="match status" value="1"/>
</dbReference>
<dbReference type="Pfam" id="PF25917">
    <property type="entry name" value="BSH_RND"/>
    <property type="match status" value="1"/>
</dbReference>
<evidence type="ECO:0000259" key="6">
    <source>
        <dbReference type="Pfam" id="PF25975"/>
    </source>
</evidence>
<dbReference type="KEGG" id="cof:FOZ74_03355"/>
<organism evidence="7 8">
    <name type="scientific">Comamonas flocculans</name>
    <dbReference type="NCBI Taxonomy" id="2597701"/>
    <lineage>
        <taxon>Bacteria</taxon>
        <taxon>Pseudomonadati</taxon>
        <taxon>Pseudomonadota</taxon>
        <taxon>Betaproteobacteria</taxon>
        <taxon>Burkholderiales</taxon>
        <taxon>Comamonadaceae</taxon>
        <taxon>Comamonas</taxon>
    </lineage>
</organism>
<dbReference type="InterPro" id="IPR058649">
    <property type="entry name" value="CzcB_C"/>
</dbReference>
<feature type="signal peptide" evidence="2">
    <location>
        <begin position="1"/>
        <end position="26"/>
    </location>
</feature>
<dbReference type="NCBIfam" id="TIGR01730">
    <property type="entry name" value="RND_mfp"/>
    <property type="match status" value="1"/>
</dbReference>
<dbReference type="OrthoDB" id="9806939at2"/>
<dbReference type="GO" id="GO:0015562">
    <property type="term" value="F:efflux transmembrane transporter activity"/>
    <property type="evidence" value="ECO:0007669"/>
    <property type="project" value="TreeGrafter"/>
</dbReference>
<comment type="similarity">
    <text evidence="1">Belongs to the membrane fusion protein (MFP) (TC 8.A.1) family.</text>
</comment>
<dbReference type="InterPro" id="IPR058624">
    <property type="entry name" value="MdtA-like_HH"/>
</dbReference>
<dbReference type="EMBL" id="CP042344">
    <property type="protein sequence ID" value="QEA14446.1"/>
    <property type="molecule type" value="Genomic_DNA"/>
</dbReference>
<dbReference type="PANTHER" id="PTHR30469">
    <property type="entry name" value="MULTIDRUG RESISTANCE PROTEIN MDTA"/>
    <property type="match status" value="1"/>
</dbReference>
<dbReference type="InterPro" id="IPR006143">
    <property type="entry name" value="RND_pump_MFP"/>
</dbReference>